<dbReference type="RefSeq" id="WP_134340134.1">
    <property type="nucleotide sequence ID" value="NZ_SOPW01000008.1"/>
</dbReference>
<dbReference type="Proteomes" id="UP000297975">
    <property type="component" value="Unassembled WGS sequence"/>
</dbReference>
<dbReference type="AlphaFoldDB" id="A0A4Y8IKE8"/>
<comment type="caution">
    <text evidence="1">The sequence shown here is derived from an EMBL/GenBank/DDBJ whole genome shotgun (WGS) entry which is preliminary data.</text>
</comment>
<dbReference type="OrthoDB" id="2233009at2"/>
<gene>
    <name evidence="1" type="ORF">E3U55_09165</name>
</gene>
<dbReference type="EMBL" id="SOPW01000008">
    <property type="protein sequence ID" value="TFB21470.1"/>
    <property type="molecule type" value="Genomic_DNA"/>
</dbReference>
<dbReference type="SUPFAM" id="SSF55729">
    <property type="entry name" value="Acyl-CoA N-acyltransferases (Nat)"/>
    <property type="match status" value="1"/>
</dbReference>
<keyword evidence="2" id="KW-1185">Reference proteome</keyword>
<evidence type="ECO:0000313" key="1">
    <source>
        <dbReference type="EMBL" id="TFB21470.1"/>
    </source>
</evidence>
<dbReference type="InterPro" id="IPR016181">
    <property type="entry name" value="Acyl_CoA_acyltransferase"/>
</dbReference>
<accession>A0A4Y8IKE8</accession>
<protein>
    <recommendedName>
        <fullName evidence="3">GNAT family N-acetyltransferase</fullName>
    </recommendedName>
</protein>
<sequence length="181" mass="21394">MDIFNQMFIRSKISPLQRNYDIGYEVEYHTNLITNKGFEIISNIQNEEFKLILYRHFYDNTPKDKEKTIMLGIRVITMKGILYPDPVLKAFFNDDFTEISLADIDIEEYLSNHGFGSILLTTLIEIAKNRKINSICGWISNVDIDHIERLVHFYKKHNFEVILDSNNKDSLKVGNLRWQRE</sequence>
<evidence type="ECO:0000313" key="2">
    <source>
        <dbReference type="Proteomes" id="UP000297975"/>
    </source>
</evidence>
<dbReference type="Gene3D" id="3.40.630.30">
    <property type="match status" value="1"/>
</dbReference>
<organism evidence="1 2">
    <name type="scientific">Filobacillus milosensis</name>
    <dbReference type="NCBI Taxonomy" id="94137"/>
    <lineage>
        <taxon>Bacteria</taxon>
        <taxon>Bacillati</taxon>
        <taxon>Bacillota</taxon>
        <taxon>Bacilli</taxon>
        <taxon>Bacillales</taxon>
        <taxon>Bacillaceae</taxon>
        <taxon>Filobacillus</taxon>
    </lineage>
</organism>
<evidence type="ECO:0008006" key="3">
    <source>
        <dbReference type="Google" id="ProtNLM"/>
    </source>
</evidence>
<reference evidence="1 2" key="1">
    <citation type="submission" date="2019-03" db="EMBL/GenBank/DDBJ databases">
        <authorList>
            <person name="He R.-H."/>
        </authorList>
    </citation>
    <scope>NUCLEOTIDE SEQUENCE [LARGE SCALE GENOMIC DNA]</scope>
    <source>
        <strain evidence="2">SH 714</strain>
    </source>
</reference>
<name>A0A4Y8IKE8_9BACI</name>
<proteinExistence type="predicted"/>